<dbReference type="GO" id="GO:0007155">
    <property type="term" value="P:cell adhesion"/>
    <property type="evidence" value="ECO:0007669"/>
    <property type="project" value="InterPro"/>
</dbReference>
<proteinExistence type="predicted"/>
<dbReference type="InterPro" id="IPR000259">
    <property type="entry name" value="Adhesion_dom_fimbrial"/>
</dbReference>
<feature type="domain" description="Fimbrial-type adhesion" evidence="1">
    <location>
        <begin position="220"/>
        <end position="395"/>
    </location>
</feature>
<dbReference type="GO" id="GO:0009289">
    <property type="term" value="C:pilus"/>
    <property type="evidence" value="ECO:0007669"/>
    <property type="project" value="InterPro"/>
</dbReference>
<dbReference type="Gene3D" id="2.60.40.1090">
    <property type="entry name" value="Fimbrial-type adhesion domain"/>
    <property type="match status" value="1"/>
</dbReference>
<dbReference type="AlphaFoldDB" id="A0A5Z4EGH1"/>
<comment type="caution">
    <text evidence="2">The sequence shown here is derived from an EMBL/GenBank/DDBJ whole genome shotgun (WGS) entry which is preliminary data.</text>
</comment>
<dbReference type="EMBL" id="AAKHUE010000003">
    <property type="protein sequence ID" value="ECR9156461.1"/>
    <property type="molecule type" value="Genomic_DNA"/>
</dbReference>
<protein>
    <submittedName>
        <fullName evidence="2">Fimbrial protein</fullName>
    </submittedName>
</protein>
<gene>
    <name evidence="2" type="ORF">F2G11_08875</name>
</gene>
<name>A0A5Z4EGH1_SALER</name>
<organism evidence="2">
    <name type="scientific">Salmonella enterica</name>
    <name type="common">Salmonella choleraesuis</name>
    <dbReference type="NCBI Taxonomy" id="28901"/>
    <lineage>
        <taxon>Bacteria</taxon>
        <taxon>Pseudomonadati</taxon>
        <taxon>Pseudomonadota</taxon>
        <taxon>Gammaproteobacteria</taxon>
        <taxon>Enterobacterales</taxon>
        <taxon>Enterobacteriaceae</taxon>
        <taxon>Salmonella</taxon>
    </lineage>
</organism>
<dbReference type="InterPro" id="IPR036937">
    <property type="entry name" value="Adhesion_dom_fimbrial_sf"/>
</dbReference>
<evidence type="ECO:0000313" key="2">
    <source>
        <dbReference type="EMBL" id="ECR9156461.1"/>
    </source>
</evidence>
<accession>A0A5Z4EGH1</accession>
<reference evidence="2" key="1">
    <citation type="submission" date="2019-09" db="EMBL/GenBank/DDBJ databases">
        <authorList>
            <consortium name="PulseNet: The National Subtyping Network for Foodborne Disease Surveillance"/>
            <person name="Tarr C.L."/>
            <person name="Trees E."/>
            <person name="Katz L.S."/>
            <person name="Carleton-Romer H.A."/>
            <person name="Stroika S."/>
            <person name="Kucerova Z."/>
            <person name="Roache K.F."/>
            <person name="Sabol A.L."/>
            <person name="Besser J."/>
            <person name="Gerner-Smidt P."/>
        </authorList>
    </citation>
    <scope>NUCLEOTIDE SEQUENCE</scope>
    <source>
        <strain evidence="2">PNUSAS097476</strain>
    </source>
</reference>
<sequence length="396" mass="42637">MIKAGSGTMKTRDDRPSFALSCRLNLPALLRWLLMMSVLAGPGHAYAADTKCTGLNGSMGTIKLQLPASVSFDPEGDFKPYISPPAKFDYTCSASDGASHTVGIIRLGDMSPLINALNKAGLKLEVLVSDSSGGGESVWDFSVATPAEYVNVGSSYISTTGNRTMTVRTRLTRDQTKPKPNPGFYVVPGLTSFKLIPDYYSTRIGPFLETPPTRLQYVPACFVRTSLGTNNVNFGPVLTTDVDSTFSRSIAFNVIADVNKSCNNGTFGNLQGVYTVNVTGGTTNYYLELPLKVSFILNNGGEASSDRKSILLYKKDTHTKNGLKLQITNASNSNTPVTFGEISLPDSLSANKFGEFNGNGSKWSTDNIYNAVLSSTGEQVITGKYQAQVTVKVDYY</sequence>
<evidence type="ECO:0000259" key="1">
    <source>
        <dbReference type="Pfam" id="PF00419"/>
    </source>
</evidence>
<dbReference type="Pfam" id="PF00419">
    <property type="entry name" value="Fimbrial"/>
    <property type="match status" value="1"/>
</dbReference>